<evidence type="ECO:0000256" key="2">
    <source>
        <dbReference type="ARBA" id="ARBA00006840"/>
    </source>
</evidence>
<reference evidence="9" key="1">
    <citation type="submission" date="2025-08" db="UniProtKB">
        <authorList>
            <consortium name="RefSeq"/>
        </authorList>
    </citation>
    <scope>IDENTIFICATION</scope>
    <source>
        <tissue evidence="9">Whole organism</tissue>
    </source>
</reference>
<organism evidence="8 9">
    <name type="scientific">Hyalella azteca</name>
    <name type="common">Amphipod</name>
    <dbReference type="NCBI Taxonomy" id="294128"/>
    <lineage>
        <taxon>Eukaryota</taxon>
        <taxon>Metazoa</taxon>
        <taxon>Ecdysozoa</taxon>
        <taxon>Arthropoda</taxon>
        <taxon>Crustacea</taxon>
        <taxon>Multicrustacea</taxon>
        <taxon>Malacostraca</taxon>
        <taxon>Eumalacostraca</taxon>
        <taxon>Peracarida</taxon>
        <taxon>Amphipoda</taxon>
        <taxon>Senticaudata</taxon>
        <taxon>Talitrida</taxon>
        <taxon>Talitroidea</taxon>
        <taxon>Hyalellidae</taxon>
        <taxon>Hyalella</taxon>
    </lineage>
</organism>
<feature type="transmembrane region" description="Helical" evidence="7">
    <location>
        <begin position="59"/>
        <end position="80"/>
    </location>
</feature>
<dbReference type="OrthoDB" id="10051670at2759"/>
<name>A0A8B7NPA7_HYAAZ</name>
<dbReference type="PANTHER" id="PTHR19282:SF417">
    <property type="entry name" value="TETRASPANIN TSPA-RELATED"/>
    <property type="match status" value="1"/>
</dbReference>
<feature type="transmembrane region" description="Helical" evidence="7">
    <location>
        <begin position="204"/>
        <end position="228"/>
    </location>
</feature>
<keyword evidence="5 7" id="KW-0472">Membrane</keyword>
<keyword evidence="4 7" id="KW-1133">Transmembrane helix</keyword>
<accession>A0A8B7NPA7</accession>
<dbReference type="SUPFAM" id="SSF48652">
    <property type="entry name" value="Tetraspanin"/>
    <property type="match status" value="1"/>
</dbReference>
<keyword evidence="8" id="KW-1185">Reference proteome</keyword>
<dbReference type="GeneID" id="108671873"/>
<dbReference type="PRINTS" id="PR00259">
    <property type="entry name" value="TMFOUR"/>
</dbReference>
<keyword evidence="3 7" id="KW-0812">Transmembrane</keyword>
<dbReference type="PANTHER" id="PTHR19282">
    <property type="entry name" value="TETRASPANIN"/>
    <property type="match status" value="1"/>
</dbReference>
<feature type="disulfide bond" evidence="6">
    <location>
        <begin position="159"/>
        <end position="178"/>
    </location>
</feature>
<evidence type="ECO:0000256" key="7">
    <source>
        <dbReference type="RuleBase" id="RU361218"/>
    </source>
</evidence>
<evidence type="ECO:0000313" key="9">
    <source>
        <dbReference type="RefSeq" id="XP_018014956.1"/>
    </source>
</evidence>
<evidence type="ECO:0000256" key="1">
    <source>
        <dbReference type="ARBA" id="ARBA00004141"/>
    </source>
</evidence>
<gene>
    <name evidence="9" type="primary">LOC108671873</name>
</gene>
<comment type="similarity">
    <text evidence="2 7">Belongs to the tetraspanin (TM4SF) family.</text>
</comment>
<dbReference type="Gene3D" id="1.10.1450.10">
    <property type="entry name" value="Tetraspanin"/>
    <property type="match status" value="1"/>
</dbReference>
<feature type="transmembrane region" description="Helical" evidence="7">
    <location>
        <begin position="92"/>
        <end position="115"/>
    </location>
</feature>
<proteinExistence type="inferred from homology"/>
<dbReference type="Proteomes" id="UP000694843">
    <property type="component" value="Unplaced"/>
</dbReference>
<evidence type="ECO:0000256" key="6">
    <source>
        <dbReference type="PIRSR" id="PIRSR002419-1"/>
    </source>
</evidence>
<dbReference type="RefSeq" id="XP_018014956.1">
    <property type="nucleotide sequence ID" value="XM_018159467.2"/>
</dbReference>
<feature type="disulfide bond" evidence="6">
    <location>
        <begin position="158"/>
        <end position="191"/>
    </location>
</feature>
<dbReference type="Pfam" id="PF00335">
    <property type="entry name" value="Tetraspanin"/>
    <property type="match status" value="1"/>
</dbReference>
<dbReference type="KEGG" id="hazt:108671873"/>
<dbReference type="InterPro" id="IPR000301">
    <property type="entry name" value="Tetraspanin_animals"/>
</dbReference>
<dbReference type="InterPro" id="IPR018499">
    <property type="entry name" value="Tetraspanin/Peripherin"/>
</dbReference>
<dbReference type="CDD" id="cd03127">
    <property type="entry name" value="tetraspanin_LEL"/>
    <property type="match status" value="1"/>
</dbReference>
<evidence type="ECO:0000313" key="8">
    <source>
        <dbReference type="Proteomes" id="UP000694843"/>
    </source>
</evidence>
<dbReference type="PIRSF" id="PIRSF002419">
    <property type="entry name" value="Tetraspanin"/>
    <property type="match status" value="1"/>
</dbReference>
<protein>
    <recommendedName>
        <fullName evidence="7">Tetraspanin</fullName>
    </recommendedName>
</protein>
<feature type="transmembrane region" description="Helical" evidence="7">
    <location>
        <begin position="20"/>
        <end position="44"/>
    </location>
</feature>
<sequence length="244" mass="27817">MTSEKVEYEKGGWVKTGRYLMYVFNAIFFVFGSILFAFCLWIRFDPNIDNYVRNINFMVYWQAVITCMVGALIVMIASCIGCCSTYLWSKTLLIAYIATSVLAFSVNLGGAIYLLSIGLDSTGAYQYIQENFANLIYRYNYDITAKRSVDIIQETIHCCGGYSTGDWDAIHMPYPDSCRDKVTGNQFSYSCALMGASFLEFRTGWVSGIALCICFLQIFTMMFGCCIYKGINDRRKVYAYVYKE</sequence>
<evidence type="ECO:0000256" key="3">
    <source>
        <dbReference type="ARBA" id="ARBA00022692"/>
    </source>
</evidence>
<comment type="subcellular location">
    <subcellularLocation>
        <location evidence="1 7">Membrane</location>
        <topology evidence="1 7">Multi-pass membrane protein</topology>
    </subcellularLocation>
</comment>
<dbReference type="InterPro" id="IPR008952">
    <property type="entry name" value="Tetraspanin_EC2_sf"/>
</dbReference>
<keyword evidence="6" id="KW-1015">Disulfide bond</keyword>
<dbReference type="GO" id="GO:0016020">
    <property type="term" value="C:membrane"/>
    <property type="evidence" value="ECO:0007669"/>
    <property type="project" value="UniProtKB-SubCell"/>
</dbReference>
<evidence type="ECO:0000256" key="5">
    <source>
        <dbReference type="ARBA" id="ARBA00023136"/>
    </source>
</evidence>
<evidence type="ECO:0000256" key="4">
    <source>
        <dbReference type="ARBA" id="ARBA00022989"/>
    </source>
</evidence>
<dbReference type="OMA" id="WATVVED"/>
<dbReference type="AlphaFoldDB" id="A0A8B7NPA7"/>